<evidence type="ECO:0000313" key="10">
    <source>
        <dbReference type="Proteomes" id="UP000000267"/>
    </source>
</evidence>
<evidence type="ECO:0000256" key="1">
    <source>
        <dbReference type="ARBA" id="ARBA00004123"/>
    </source>
</evidence>
<dbReference type="RefSeq" id="XP_001644883.1">
    <property type="nucleotide sequence ID" value="XM_001644833.1"/>
</dbReference>
<dbReference type="GeneID" id="5545197"/>
<dbReference type="KEGG" id="vpo:Kpol_1065p41"/>
<evidence type="ECO:0000313" key="9">
    <source>
        <dbReference type="EMBL" id="EDO17025.1"/>
    </source>
</evidence>
<dbReference type="InParanoid" id="A7TL62"/>
<dbReference type="GO" id="GO:0005667">
    <property type="term" value="C:transcription regulator complex"/>
    <property type="evidence" value="ECO:0007669"/>
    <property type="project" value="TreeGrafter"/>
</dbReference>
<protein>
    <recommendedName>
        <fullName evidence="8">TEA domain-containing protein</fullName>
    </recommendedName>
</protein>
<dbReference type="PANTHER" id="PTHR11834:SF0">
    <property type="entry name" value="PROTEIN SCALLOPED"/>
    <property type="match status" value="1"/>
</dbReference>
<sequence>MSVTAKIQSQISYPDHSGMNLTDRINQKRSSASALDENVNLQQLNHSTQSHYEDPATSTYLRHTKKLRLTNNISNQQLPILDIGNRSSNTSPYLNNKNSMKSIIDDQQNYTTSHHPKGGMAIPPTTTPPTTITPTGTNPPNSAPCMIGMHSVSNDTSAHINSLSVPHQPIPIQATSVSKSPILREVCDKWSHEVETAFINALRLILKNGTYKIKLLDKNYGRNELISIYIQYKTGEVRTKKQISSHIQVWKKAILNKMANGVPLSELEKEVLRLIEHGVQQNEHTVKLFYSVFEGIIDPWSKQSDDLKVSKSTNINNITGINGQPTQPQSHPISISNSAYMFNRNDSISSVTSTANDIGPNRASIASVATTARTSVASVGKLPSLPGQMYHNNVLYSPHHENSYGTNPYVTNSKNPNPSVVSAVEDPINENRRVSMFNSMYQNQGNHEVNPIYHNPYYVNQGNINTASSTVATQATASTSTNTINSGSINGNAVTPVNAQTAPGQPTSINQSNQNTSEMNGSSYNQLKLPPVSSIPSFRSSFTHPSTAPIVLLRQSSQSNTNATTPSQSPPKNGPVTSLPPPQNIIYSNDGMYSKAYVQDKPQPQQYQPVVMAQAPYPVRSPSLNQTYNEQNVILSQSKSHVQYVQQPVTQQGIPIQQVVGSQVHAYPQPEYVPRYK</sequence>
<dbReference type="SMART" id="SM00426">
    <property type="entry name" value="TEA"/>
    <property type="match status" value="1"/>
</dbReference>
<gene>
    <name evidence="9" type="ORF">Kpol_1065p41</name>
</gene>
<feature type="domain" description="TEA" evidence="8">
    <location>
        <begin position="183"/>
        <end position="257"/>
    </location>
</feature>
<evidence type="ECO:0000256" key="5">
    <source>
        <dbReference type="ARBA" id="ARBA00023242"/>
    </source>
</evidence>
<dbReference type="InterPro" id="IPR050937">
    <property type="entry name" value="TEC1_TEAD_TF"/>
</dbReference>
<dbReference type="PROSITE" id="PS51088">
    <property type="entry name" value="TEA_2"/>
    <property type="match status" value="1"/>
</dbReference>
<dbReference type="OrthoDB" id="10006572at2759"/>
<dbReference type="STRING" id="436907.A7TL62"/>
<dbReference type="PRINTS" id="PR00065">
    <property type="entry name" value="TEADOMAIN"/>
</dbReference>
<keyword evidence="10" id="KW-1185">Reference proteome</keyword>
<evidence type="ECO:0000256" key="6">
    <source>
        <dbReference type="PROSITE-ProRule" id="PRU00505"/>
    </source>
</evidence>
<feature type="compositionally biased region" description="Pro residues" evidence="7">
    <location>
        <begin position="568"/>
        <end position="583"/>
    </location>
</feature>
<feature type="region of interest" description="Disordered" evidence="7">
    <location>
        <begin position="1"/>
        <end position="20"/>
    </location>
</feature>
<evidence type="ECO:0000256" key="4">
    <source>
        <dbReference type="ARBA" id="ARBA00023163"/>
    </source>
</evidence>
<dbReference type="Pfam" id="PF01285">
    <property type="entry name" value="TEA"/>
    <property type="match status" value="1"/>
</dbReference>
<accession>A7TL62</accession>
<feature type="compositionally biased region" description="Polar residues" evidence="7">
    <location>
        <begin position="557"/>
        <end position="567"/>
    </location>
</feature>
<dbReference type="GO" id="GO:0005634">
    <property type="term" value="C:nucleus"/>
    <property type="evidence" value="ECO:0007669"/>
    <property type="project" value="UniProtKB-SubCell"/>
</dbReference>
<feature type="region of interest" description="Disordered" evidence="7">
    <location>
        <begin position="115"/>
        <end position="140"/>
    </location>
</feature>
<proteinExistence type="inferred from homology"/>
<organism evidence="10">
    <name type="scientific">Vanderwaltozyma polyspora (strain ATCC 22028 / DSM 70294 / BCRC 21397 / CBS 2163 / NBRC 10782 / NRRL Y-8283 / UCD 57-17)</name>
    <name type="common">Kluyveromyces polysporus</name>
    <dbReference type="NCBI Taxonomy" id="436907"/>
    <lineage>
        <taxon>Eukaryota</taxon>
        <taxon>Fungi</taxon>
        <taxon>Dikarya</taxon>
        <taxon>Ascomycota</taxon>
        <taxon>Saccharomycotina</taxon>
        <taxon>Saccharomycetes</taxon>
        <taxon>Saccharomycetales</taxon>
        <taxon>Saccharomycetaceae</taxon>
        <taxon>Vanderwaltozyma</taxon>
    </lineage>
</organism>
<dbReference type="PROSITE" id="PS00554">
    <property type="entry name" value="TEA_1"/>
    <property type="match status" value="1"/>
</dbReference>
<comment type="subcellular location">
    <subcellularLocation>
        <location evidence="1">Nucleus</location>
    </subcellularLocation>
</comment>
<dbReference type="GO" id="GO:0000981">
    <property type="term" value="F:DNA-binding transcription factor activity, RNA polymerase II-specific"/>
    <property type="evidence" value="ECO:0007669"/>
    <property type="project" value="TreeGrafter"/>
</dbReference>
<evidence type="ECO:0000256" key="7">
    <source>
        <dbReference type="SAM" id="MobiDB-lite"/>
    </source>
</evidence>
<feature type="region of interest" description="Disordered" evidence="7">
    <location>
        <begin position="557"/>
        <end position="585"/>
    </location>
</feature>
<dbReference type="Gene3D" id="6.10.20.40">
    <property type="entry name" value="TEA/ATTS domain"/>
    <property type="match status" value="1"/>
</dbReference>
<dbReference type="Proteomes" id="UP000000267">
    <property type="component" value="Unassembled WGS sequence"/>
</dbReference>
<feature type="compositionally biased region" description="Polar residues" evidence="7">
    <location>
        <begin position="1"/>
        <end position="12"/>
    </location>
</feature>
<reference evidence="9 10" key="1">
    <citation type="journal article" date="2007" name="Proc. Natl. Acad. Sci. U.S.A.">
        <title>Independent sorting-out of thousands of duplicated gene pairs in two yeast species descended from a whole-genome duplication.</title>
        <authorList>
            <person name="Scannell D.R."/>
            <person name="Frank A.C."/>
            <person name="Conant G.C."/>
            <person name="Byrne K.P."/>
            <person name="Woolfit M."/>
            <person name="Wolfe K.H."/>
        </authorList>
    </citation>
    <scope>NUCLEOTIDE SEQUENCE [LARGE SCALE GENOMIC DNA]</scope>
    <source>
        <strain evidence="10">ATCC 22028 / DSM 70294 / BCRC 21397 / CBS 2163 / NBRC 10782 / NRRL Y-8283 / UCD 57-17</strain>
    </source>
</reference>
<dbReference type="GO" id="GO:0000978">
    <property type="term" value="F:RNA polymerase II cis-regulatory region sequence-specific DNA binding"/>
    <property type="evidence" value="ECO:0007669"/>
    <property type="project" value="TreeGrafter"/>
</dbReference>
<dbReference type="InterPro" id="IPR038096">
    <property type="entry name" value="TEA/ATTS_sf"/>
</dbReference>
<dbReference type="InterPro" id="IPR000818">
    <property type="entry name" value="TEA/ATTS_dom"/>
</dbReference>
<evidence type="ECO:0000259" key="8">
    <source>
        <dbReference type="PROSITE" id="PS51088"/>
    </source>
</evidence>
<evidence type="ECO:0000256" key="3">
    <source>
        <dbReference type="ARBA" id="ARBA00023015"/>
    </source>
</evidence>
<dbReference type="AlphaFoldDB" id="A7TL62"/>
<dbReference type="HOGENOM" id="CLU_406082_0_0_1"/>
<dbReference type="eggNOG" id="KOG3841">
    <property type="taxonomic scope" value="Eukaryota"/>
</dbReference>
<dbReference type="PANTHER" id="PTHR11834">
    <property type="entry name" value="TRANSCRIPTIONAL ENHANCER FACTOR TEF RELATED"/>
    <property type="match status" value="1"/>
</dbReference>
<feature type="compositionally biased region" description="Low complexity" evidence="7">
    <location>
        <begin position="122"/>
        <end position="140"/>
    </location>
</feature>
<keyword evidence="3" id="KW-0805">Transcription regulation</keyword>
<comment type="similarity">
    <text evidence="2">Belongs to the TEC1 family.</text>
</comment>
<feature type="compositionally biased region" description="Polar residues" evidence="7">
    <location>
        <begin position="498"/>
        <end position="526"/>
    </location>
</feature>
<evidence type="ECO:0000256" key="2">
    <source>
        <dbReference type="ARBA" id="ARBA00008421"/>
    </source>
</evidence>
<feature type="region of interest" description="Disordered" evidence="7">
    <location>
        <begin position="498"/>
        <end position="527"/>
    </location>
</feature>
<feature type="DNA-binding region" description="TEA" evidence="6">
    <location>
        <begin position="183"/>
        <end position="257"/>
    </location>
</feature>
<keyword evidence="4" id="KW-0804">Transcription</keyword>
<keyword evidence="5" id="KW-0539">Nucleus</keyword>
<name>A7TL62_VANPO</name>
<dbReference type="EMBL" id="DS480412">
    <property type="protein sequence ID" value="EDO17025.1"/>
    <property type="molecule type" value="Genomic_DNA"/>
</dbReference>